<protein>
    <submittedName>
        <fullName evidence="1">Uncharacterized protein</fullName>
    </submittedName>
</protein>
<dbReference type="Proteomes" id="UP000886101">
    <property type="component" value="Unassembled WGS sequence"/>
</dbReference>
<evidence type="ECO:0000313" key="1">
    <source>
        <dbReference type="EMBL" id="HHI96237.1"/>
    </source>
</evidence>
<name>A0A7V5NXV8_9BACT</name>
<gene>
    <name evidence="1" type="ORF">ENJ96_00095</name>
</gene>
<reference evidence="1" key="1">
    <citation type="journal article" date="2020" name="mSystems">
        <title>Genome- and Community-Level Interaction Insights into Carbon Utilization and Element Cycling Functions of Hydrothermarchaeota in Hydrothermal Sediment.</title>
        <authorList>
            <person name="Zhou Z."/>
            <person name="Liu Y."/>
            <person name="Xu W."/>
            <person name="Pan J."/>
            <person name="Luo Z.H."/>
            <person name="Li M."/>
        </authorList>
    </citation>
    <scope>NUCLEOTIDE SEQUENCE [LARGE SCALE GENOMIC DNA]</scope>
    <source>
        <strain evidence="1">HyVt-533</strain>
    </source>
</reference>
<dbReference type="AlphaFoldDB" id="A0A7V5NXV8"/>
<sequence length="74" mass="8098">MLVLTRTAMGYSLLPLTGSFEGPLQGLAVVGRELFVVYVNGNPFTQKGESYLLAFPLRMPRLSGAPEIPYRPTP</sequence>
<accession>A0A7V5NXV8</accession>
<comment type="caution">
    <text evidence="1">The sequence shown here is derived from an EMBL/GenBank/DDBJ whole genome shotgun (WGS) entry which is preliminary data.</text>
</comment>
<organism evidence="1">
    <name type="scientific">Thermodesulfatator atlanticus</name>
    <dbReference type="NCBI Taxonomy" id="501497"/>
    <lineage>
        <taxon>Bacteria</taxon>
        <taxon>Pseudomonadati</taxon>
        <taxon>Thermodesulfobacteriota</taxon>
        <taxon>Thermodesulfobacteria</taxon>
        <taxon>Thermodesulfobacteriales</taxon>
        <taxon>Thermodesulfatatoraceae</taxon>
        <taxon>Thermodesulfatator</taxon>
    </lineage>
</organism>
<proteinExistence type="predicted"/>
<dbReference type="EMBL" id="DROK01000002">
    <property type="protein sequence ID" value="HHI96237.1"/>
    <property type="molecule type" value="Genomic_DNA"/>
</dbReference>